<protein>
    <submittedName>
        <fullName evidence="2">Uncharacterized protein</fullName>
    </submittedName>
</protein>
<comment type="caution">
    <text evidence="2">The sequence shown here is derived from an EMBL/GenBank/DDBJ whole genome shotgun (WGS) entry which is preliminary data.</text>
</comment>
<evidence type="ECO:0000256" key="1">
    <source>
        <dbReference type="SAM" id="Phobius"/>
    </source>
</evidence>
<keyword evidence="1" id="KW-0812">Transmembrane</keyword>
<dbReference type="EMBL" id="JBHSPA010000006">
    <property type="protein sequence ID" value="MFC5823152.1"/>
    <property type="molecule type" value="Genomic_DNA"/>
</dbReference>
<dbReference type="RefSeq" id="WP_379512689.1">
    <property type="nucleotide sequence ID" value="NZ_JBHSPA010000006.1"/>
</dbReference>
<feature type="transmembrane region" description="Helical" evidence="1">
    <location>
        <begin position="104"/>
        <end position="121"/>
    </location>
</feature>
<feature type="transmembrane region" description="Helical" evidence="1">
    <location>
        <begin position="21"/>
        <end position="40"/>
    </location>
</feature>
<name>A0ABW1CCU5_9ACTN</name>
<keyword evidence="3" id="KW-1185">Reference proteome</keyword>
<reference evidence="3" key="1">
    <citation type="journal article" date="2019" name="Int. J. Syst. Evol. Microbiol.">
        <title>The Global Catalogue of Microorganisms (GCM) 10K type strain sequencing project: providing services to taxonomists for standard genome sequencing and annotation.</title>
        <authorList>
            <consortium name="The Broad Institute Genomics Platform"/>
            <consortium name="The Broad Institute Genome Sequencing Center for Infectious Disease"/>
            <person name="Wu L."/>
            <person name="Ma J."/>
        </authorList>
    </citation>
    <scope>NUCLEOTIDE SEQUENCE [LARGE SCALE GENOMIC DNA]</scope>
    <source>
        <strain evidence="3">CCUG 53903</strain>
    </source>
</reference>
<accession>A0ABW1CCU5</accession>
<organism evidence="2 3">
    <name type="scientific">Nonomuraea insulae</name>
    <dbReference type="NCBI Taxonomy" id="1616787"/>
    <lineage>
        <taxon>Bacteria</taxon>
        <taxon>Bacillati</taxon>
        <taxon>Actinomycetota</taxon>
        <taxon>Actinomycetes</taxon>
        <taxon>Streptosporangiales</taxon>
        <taxon>Streptosporangiaceae</taxon>
        <taxon>Nonomuraea</taxon>
    </lineage>
</organism>
<gene>
    <name evidence="2" type="ORF">ACFPZ3_04720</name>
</gene>
<evidence type="ECO:0000313" key="3">
    <source>
        <dbReference type="Proteomes" id="UP001596058"/>
    </source>
</evidence>
<evidence type="ECO:0000313" key="2">
    <source>
        <dbReference type="EMBL" id="MFC5823152.1"/>
    </source>
</evidence>
<sequence>MSEPYSLQVMPQSVSFARICMWVQAVLGLAGLFLLLILLGGAPAGAVGGALVASLVLPLVTILLIGFLAMRVSSRRRWVRVCGLIVESLLVLGGVWQLGSGVSFGNVLGLLLAALVFAQLCRSTSALWFDR</sequence>
<keyword evidence="1" id="KW-0472">Membrane</keyword>
<proteinExistence type="predicted"/>
<feature type="transmembrane region" description="Helical" evidence="1">
    <location>
        <begin position="46"/>
        <end position="69"/>
    </location>
</feature>
<feature type="transmembrane region" description="Helical" evidence="1">
    <location>
        <begin position="81"/>
        <end position="98"/>
    </location>
</feature>
<keyword evidence="1" id="KW-1133">Transmembrane helix</keyword>
<dbReference type="Proteomes" id="UP001596058">
    <property type="component" value="Unassembled WGS sequence"/>
</dbReference>